<dbReference type="PANTHER" id="PTHR16740:SF1">
    <property type="entry name" value="CYTOCHROME B5-RELATED PROTEIN-RELATED"/>
    <property type="match status" value="1"/>
</dbReference>
<dbReference type="InterPro" id="IPR036400">
    <property type="entry name" value="Cyt_B5-like_heme/steroid_sf"/>
</dbReference>
<dbReference type="OMA" id="LMNFAAW"/>
<dbReference type="Proteomes" id="UP000013827">
    <property type="component" value="Unassembled WGS sequence"/>
</dbReference>
<name>A0A0D3K3Z4_EMIH1</name>
<organism evidence="6 7">
    <name type="scientific">Emiliania huxleyi (strain CCMP1516)</name>
    <dbReference type="NCBI Taxonomy" id="280463"/>
    <lineage>
        <taxon>Eukaryota</taxon>
        <taxon>Haptista</taxon>
        <taxon>Haptophyta</taxon>
        <taxon>Prymnesiophyceae</taxon>
        <taxon>Isochrysidales</taxon>
        <taxon>Noelaerhabdaceae</taxon>
        <taxon>Emiliania</taxon>
    </lineage>
</organism>
<evidence type="ECO:0000256" key="1">
    <source>
        <dbReference type="ARBA" id="ARBA00022617"/>
    </source>
</evidence>
<keyword evidence="4" id="KW-0812">Transmembrane</keyword>
<dbReference type="PROSITE" id="PS50255">
    <property type="entry name" value="CYTOCHROME_B5_2"/>
    <property type="match status" value="1"/>
</dbReference>
<dbReference type="PROSITE" id="PS00191">
    <property type="entry name" value="CYTOCHROME_B5_1"/>
    <property type="match status" value="1"/>
</dbReference>
<keyword evidence="7" id="KW-1185">Reference proteome</keyword>
<dbReference type="InterPro" id="IPR001199">
    <property type="entry name" value="Cyt_B5-like_heme/steroid-bd"/>
</dbReference>
<evidence type="ECO:0000256" key="4">
    <source>
        <dbReference type="SAM" id="Phobius"/>
    </source>
</evidence>
<dbReference type="EnsemblProtists" id="EOD30479">
    <property type="protein sequence ID" value="EOD30479"/>
    <property type="gene ID" value="EMIHUDRAFT_442508"/>
</dbReference>
<dbReference type="HOGENOM" id="CLU_627470_0_0_1"/>
<feature type="transmembrane region" description="Helical" evidence="4">
    <location>
        <begin position="229"/>
        <end position="250"/>
    </location>
</feature>
<dbReference type="PaxDb" id="2903-EOD30479"/>
<dbReference type="Gene3D" id="3.10.120.10">
    <property type="entry name" value="Cytochrome b5-like heme/steroid binding domain"/>
    <property type="match status" value="1"/>
</dbReference>
<dbReference type="InterPro" id="IPR053100">
    <property type="entry name" value="Cytochrome_b5-related"/>
</dbReference>
<protein>
    <recommendedName>
        <fullName evidence="5">Cytochrome b5 heme-binding domain-containing protein</fullName>
    </recommendedName>
</protein>
<reference evidence="6" key="2">
    <citation type="submission" date="2024-10" db="UniProtKB">
        <authorList>
            <consortium name="EnsemblProtists"/>
        </authorList>
    </citation>
    <scope>IDENTIFICATION</scope>
</reference>
<feature type="transmembrane region" description="Helical" evidence="4">
    <location>
        <begin position="205"/>
        <end position="223"/>
    </location>
</feature>
<keyword evidence="3" id="KW-0408">Iron</keyword>
<sequence length="504" mass="56596">MGKGGERPAECDWAAAGASTSGASRAACASGASSSWQSPRRFWLEQYWRLDGVRRSSRPDASAGAGAAREAVWSSGVPFYPPSTRLWRIGGRWYDFEPFLKLHPGGAEVLRLARDRFEDSTYAFEAHHHNYAHARKVIAKYEVPAPAELLQRPEGAVVPGAGGDGGITTLPALLDDDAFYSVVRRRLAAHLRCVRCPAGGPTRECVVFFWATFAAFVGAWGLMWASGSVAAALLFGVVAAVLGAFGHNWVHQPAYRLHSYLSLDTVGFSSTGWFREHVLQHHMYTNTPWDNHFRGTEPFLVTDPTVPRHWLQAWVMPYANPLVLTFGLYGNYVDHCVNMAKGSEEWRPTKAILPLNIALVVWRWGLLRGAALTYAWTAALGLWYFTMALMNHNAEHTHDVERRNKARDWGEAQLVSSADWGVQLPFRRAWVYLWLNYHTVHHLFPRLDFSHHHAAQRILMETCAELGVRYVAADSPWEIYKQMVRSFATPRSLYKSISVYGGEI</sequence>
<keyword evidence="4" id="KW-0472">Membrane</keyword>
<keyword evidence="1" id="KW-0349">Heme</keyword>
<keyword evidence="4" id="KW-1133">Transmembrane helix</keyword>
<reference evidence="7" key="1">
    <citation type="journal article" date="2013" name="Nature">
        <title>Pan genome of the phytoplankton Emiliania underpins its global distribution.</title>
        <authorList>
            <person name="Read B.A."/>
            <person name="Kegel J."/>
            <person name="Klute M.J."/>
            <person name="Kuo A."/>
            <person name="Lefebvre S.C."/>
            <person name="Maumus F."/>
            <person name="Mayer C."/>
            <person name="Miller J."/>
            <person name="Monier A."/>
            <person name="Salamov A."/>
            <person name="Young J."/>
            <person name="Aguilar M."/>
            <person name="Claverie J.M."/>
            <person name="Frickenhaus S."/>
            <person name="Gonzalez K."/>
            <person name="Herman E.K."/>
            <person name="Lin Y.C."/>
            <person name="Napier J."/>
            <person name="Ogata H."/>
            <person name="Sarno A.F."/>
            <person name="Shmutz J."/>
            <person name="Schroeder D."/>
            <person name="de Vargas C."/>
            <person name="Verret F."/>
            <person name="von Dassow P."/>
            <person name="Valentin K."/>
            <person name="Van de Peer Y."/>
            <person name="Wheeler G."/>
            <person name="Dacks J.B."/>
            <person name="Delwiche C.F."/>
            <person name="Dyhrman S.T."/>
            <person name="Glockner G."/>
            <person name="John U."/>
            <person name="Richards T."/>
            <person name="Worden A.Z."/>
            <person name="Zhang X."/>
            <person name="Grigoriev I.V."/>
            <person name="Allen A.E."/>
            <person name="Bidle K."/>
            <person name="Borodovsky M."/>
            <person name="Bowler C."/>
            <person name="Brownlee C."/>
            <person name="Cock J.M."/>
            <person name="Elias M."/>
            <person name="Gladyshev V.N."/>
            <person name="Groth M."/>
            <person name="Guda C."/>
            <person name="Hadaegh A."/>
            <person name="Iglesias-Rodriguez M.D."/>
            <person name="Jenkins J."/>
            <person name="Jones B.M."/>
            <person name="Lawson T."/>
            <person name="Leese F."/>
            <person name="Lindquist E."/>
            <person name="Lobanov A."/>
            <person name="Lomsadze A."/>
            <person name="Malik S.B."/>
            <person name="Marsh M.E."/>
            <person name="Mackinder L."/>
            <person name="Mock T."/>
            <person name="Mueller-Roeber B."/>
            <person name="Pagarete A."/>
            <person name="Parker M."/>
            <person name="Probert I."/>
            <person name="Quesneville H."/>
            <person name="Raines C."/>
            <person name="Rensing S.A."/>
            <person name="Riano-Pachon D.M."/>
            <person name="Richier S."/>
            <person name="Rokitta S."/>
            <person name="Shiraiwa Y."/>
            <person name="Soanes D.M."/>
            <person name="van der Giezen M."/>
            <person name="Wahlund T.M."/>
            <person name="Williams B."/>
            <person name="Wilson W."/>
            <person name="Wolfe G."/>
            <person name="Wurch L.L."/>
        </authorList>
    </citation>
    <scope>NUCLEOTIDE SEQUENCE</scope>
</reference>
<dbReference type="Pfam" id="PF00487">
    <property type="entry name" value="FA_desaturase"/>
    <property type="match status" value="1"/>
</dbReference>
<evidence type="ECO:0000259" key="5">
    <source>
        <dbReference type="PROSITE" id="PS50255"/>
    </source>
</evidence>
<dbReference type="GO" id="GO:0020037">
    <property type="term" value="F:heme binding"/>
    <property type="evidence" value="ECO:0007669"/>
    <property type="project" value="InterPro"/>
</dbReference>
<dbReference type="Pfam" id="PF00173">
    <property type="entry name" value="Cyt-b5"/>
    <property type="match status" value="1"/>
</dbReference>
<keyword evidence="2" id="KW-0479">Metal-binding</keyword>
<dbReference type="AlphaFoldDB" id="A0A0D3K3Z4"/>
<feature type="domain" description="Cytochrome b5 heme-binding" evidence="5">
    <location>
        <begin position="89"/>
        <end position="143"/>
    </location>
</feature>
<dbReference type="PANTHER" id="PTHR16740">
    <property type="entry name" value="CYTOCHROME B5-RELATED PROTEIN-RELATED"/>
    <property type="match status" value="1"/>
</dbReference>
<accession>A0A0D3K3Z4</accession>
<dbReference type="eggNOG" id="KOG4232">
    <property type="taxonomic scope" value="Eukaryota"/>
</dbReference>
<evidence type="ECO:0000256" key="3">
    <source>
        <dbReference type="ARBA" id="ARBA00023004"/>
    </source>
</evidence>
<dbReference type="SUPFAM" id="SSF55856">
    <property type="entry name" value="Cytochrome b5-like heme/steroid binding domain"/>
    <property type="match status" value="1"/>
</dbReference>
<dbReference type="KEGG" id="ehx:EMIHUDRAFT_442508"/>
<dbReference type="InterPro" id="IPR018506">
    <property type="entry name" value="Cyt_B5_heme-BS"/>
</dbReference>
<evidence type="ECO:0000313" key="6">
    <source>
        <dbReference type="EnsemblProtists" id="EOD30479"/>
    </source>
</evidence>
<evidence type="ECO:0000313" key="7">
    <source>
        <dbReference type="Proteomes" id="UP000013827"/>
    </source>
</evidence>
<dbReference type="GO" id="GO:0046872">
    <property type="term" value="F:metal ion binding"/>
    <property type="evidence" value="ECO:0007669"/>
    <property type="project" value="UniProtKB-KW"/>
</dbReference>
<dbReference type="RefSeq" id="XP_005782908.1">
    <property type="nucleotide sequence ID" value="XM_005782851.1"/>
</dbReference>
<feature type="transmembrane region" description="Helical" evidence="4">
    <location>
        <begin position="373"/>
        <end position="394"/>
    </location>
</feature>
<evidence type="ECO:0000256" key="2">
    <source>
        <dbReference type="ARBA" id="ARBA00022723"/>
    </source>
</evidence>
<proteinExistence type="predicted"/>
<dbReference type="GO" id="GO:0006629">
    <property type="term" value="P:lipid metabolic process"/>
    <property type="evidence" value="ECO:0007669"/>
    <property type="project" value="InterPro"/>
</dbReference>
<dbReference type="GeneID" id="17275752"/>
<dbReference type="InterPro" id="IPR005804">
    <property type="entry name" value="FA_desaturase_dom"/>
</dbReference>